<keyword evidence="6" id="KW-1185">Reference proteome</keyword>
<evidence type="ECO:0000313" key="5">
    <source>
        <dbReference type="EMBL" id="CAK7267564.1"/>
    </source>
</evidence>
<evidence type="ECO:0000256" key="1">
    <source>
        <dbReference type="ARBA" id="ARBA00004123"/>
    </source>
</evidence>
<evidence type="ECO:0000256" key="2">
    <source>
        <dbReference type="ARBA" id="ARBA00023242"/>
    </source>
</evidence>
<dbReference type="PANTHER" id="PTHR12585:SF70">
    <property type="entry name" value="RAD21_REC8 N TERMINAL DOMAIN PROTEIN (AFU_ORTHOLOGUE AFUA_6G02900)"/>
    <property type="match status" value="1"/>
</dbReference>
<dbReference type="EMBL" id="CAWUOM010000036">
    <property type="protein sequence ID" value="CAK7267564.1"/>
    <property type="molecule type" value="Genomic_DNA"/>
</dbReference>
<gene>
    <name evidence="5" type="primary">rec8</name>
    <name evidence="5" type="ORF">SEPCBS57363_002653</name>
</gene>
<comment type="subcellular location">
    <subcellularLocation>
        <location evidence="1">Nucleus</location>
    </subcellularLocation>
</comment>
<dbReference type="InterPro" id="IPR006910">
    <property type="entry name" value="Rad21_Rec8_N"/>
</dbReference>
<comment type="caution">
    <text evidence="5">The sequence shown here is derived from an EMBL/GenBank/DDBJ whole genome shotgun (WGS) entry which is preliminary data.</text>
</comment>
<reference evidence="5 6" key="1">
    <citation type="submission" date="2024-01" db="EMBL/GenBank/DDBJ databases">
        <authorList>
            <person name="Allen C."/>
            <person name="Tagirdzhanova G."/>
        </authorList>
    </citation>
    <scope>NUCLEOTIDE SEQUENCE [LARGE SCALE GENOMIC DNA]</scope>
    <source>
        <strain evidence="5 6">CBS 573.63</strain>
    </source>
</reference>
<protein>
    <submittedName>
        <fullName evidence="5">R8 protein</fullName>
    </submittedName>
</protein>
<keyword evidence="2" id="KW-0539">Nucleus</keyword>
<dbReference type="PANTHER" id="PTHR12585">
    <property type="entry name" value="SCC1 / RAD21 FAMILY MEMBER"/>
    <property type="match status" value="1"/>
</dbReference>
<evidence type="ECO:0000313" key="6">
    <source>
        <dbReference type="Proteomes" id="UP001642501"/>
    </source>
</evidence>
<evidence type="ECO:0000256" key="3">
    <source>
        <dbReference type="SAM" id="MobiDB-lite"/>
    </source>
</evidence>
<dbReference type="Pfam" id="PF04825">
    <property type="entry name" value="Rad21_Rec8_N"/>
    <property type="match status" value="1"/>
</dbReference>
<feature type="region of interest" description="Disordered" evidence="3">
    <location>
        <begin position="658"/>
        <end position="679"/>
    </location>
</feature>
<organism evidence="5 6">
    <name type="scientific">Sporothrix epigloea</name>
    <dbReference type="NCBI Taxonomy" id="1892477"/>
    <lineage>
        <taxon>Eukaryota</taxon>
        <taxon>Fungi</taxon>
        <taxon>Dikarya</taxon>
        <taxon>Ascomycota</taxon>
        <taxon>Pezizomycotina</taxon>
        <taxon>Sordariomycetes</taxon>
        <taxon>Sordariomycetidae</taxon>
        <taxon>Ophiostomatales</taxon>
        <taxon>Ophiostomataceae</taxon>
        <taxon>Sporothrix</taxon>
    </lineage>
</organism>
<feature type="domain" description="Rad21/Rec8-like protein N-terminal" evidence="4">
    <location>
        <begin position="1"/>
        <end position="112"/>
    </location>
</feature>
<proteinExistence type="predicted"/>
<name>A0ABP0DH27_9PEZI</name>
<dbReference type="Proteomes" id="UP001642501">
    <property type="component" value="Unassembled WGS sequence"/>
</dbReference>
<dbReference type="CDD" id="cd21789">
    <property type="entry name" value="Rad21_Rec8_M_SpRec8p-like"/>
    <property type="match status" value="1"/>
</dbReference>
<dbReference type="InterPro" id="IPR039781">
    <property type="entry name" value="Rad21/Rec8-like"/>
</dbReference>
<sequence length="731" mass="79824">MFYSTEILCDKRYALSTVWRAGNTAVGARTTGLHRKAVLEVSVGKTCSTIKDPPGAPIALRLQGTLLYGTARIFQEQCRYVLNDSEKTQRAMAKLYNSILDDKLDKNAGKTKSVQIILPNDPSFDLDLFQLPPFNFGEPLDASLLSQNRQASWTSMSLKSLSSQHTQLPQLMLNADSSAGGSYAGDFLHSQSGVSIMPDSPTPLAQRLNFQDEDNLLLDVGLFIDEFGNIVEEEPQINPQLPSFPSGPAKPSEGTVVPMIIDDDDMFNPDLAIQAANKAQIEGNVANHSLTMSTPSSPSTLMSSTAVSRRAHQKVSRSKVNFVDDVTQIPLNDYFKYVSNYAQNMEKVAEKKSIARVLRRAHDTNLHRQVAQAFVFGRGIFEITNQVQAQYPEHPLVNMFSGDALAESILGESLSRAKRRRVDLAEPSTPIARGNRGIDMALLDDERDIELGRIPGSALSDNPSLALNRLSSVLPGSSAHGSVQRSASAIRQHADGRLSSAGFPDSPSFFERYSDEDIQLPPRSSSINRNPFLPSLSSFGAIGAGAGTGAGLGPYKTQDDREKNEDDKLGEELRNVSFFYDLVHDMISNTGLARPEFSSTHRWVEFGDVVSPFKANRAAVVGAFMSLLTLTTARQLHIHQAPPEGNVLDRDIFIGAKPNKHTKGKDKAKGKRKMKSEKRGVKRGINALSDGNVSEEFDELASDPICPSPIIPQNPFFRGRELSLVAVAGAV</sequence>
<evidence type="ECO:0000259" key="4">
    <source>
        <dbReference type="Pfam" id="PF04825"/>
    </source>
</evidence>
<accession>A0ABP0DH27</accession>